<keyword evidence="2" id="KW-0812">Transmembrane</keyword>
<evidence type="ECO:0000256" key="1">
    <source>
        <dbReference type="SAM" id="MobiDB-lite"/>
    </source>
</evidence>
<dbReference type="AlphaFoldDB" id="A0A1L7VIQ5"/>
<gene>
    <name evidence="3" type="ORF">FPRO_05363</name>
</gene>
<keyword evidence="4" id="KW-1185">Reference proteome</keyword>
<feature type="transmembrane region" description="Helical" evidence="2">
    <location>
        <begin position="18"/>
        <end position="37"/>
    </location>
</feature>
<name>A0A1L7VIQ5_FUSPR</name>
<evidence type="ECO:0000313" key="4">
    <source>
        <dbReference type="Proteomes" id="UP000183971"/>
    </source>
</evidence>
<feature type="transmembrane region" description="Helical" evidence="2">
    <location>
        <begin position="158"/>
        <end position="178"/>
    </location>
</feature>
<dbReference type="GeneID" id="42050244"/>
<evidence type="ECO:0000256" key="2">
    <source>
        <dbReference type="SAM" id="Phobius"/>
    </source>
</evidence>
<dbReference type="EMBL" id="FJOF01000004">
    <property type="protein sequence ID" value="CZR40463.1"/>
    <property type="molecule type" value="Genomic_DNA"/>
</dbReference>
<evidence type="ECO:0000313" key="3">
    <source>
        <dbReference type="EMBL" id="CZR40463.1"/>
    </source>
</evidence>
<feature type="transmembrane region" description="Helical" evidence="2">
    <location>
        <begin position="325"/>
        <end position="346"/>
    </location>
</feature>
<proteinExistence type="predicted"/>
<feature type="region of interest" description="Disordered" evidence="1">
    <location>
        <begin position="438"/>
        <end position="511"/>
    </location>
</feature>
<reference evidence="4" key="1">
    <citation type="journal article" date="2016" name="Genome Biol. Evol.">
        <title>Comparative 'omics' of the Fusarium fujikuroi species complex highlights differences in genetic potential and metabolite synthesis.</title>
        <authorList>
            <person name="Niehaus E.-M."/>
            <person name="Muensterkoetter M."/>
            <person name="Proctor R.H."/>
            <person name="Brown D.W."/>
            <person name="Sharon A."/>
            <person name="Idan Y."/>
            <person name="Oren-Young L."/>
            <person name="Sieber C.M."/>
            <person name="Novak O."/>
            <person name="Pencik A."/>
            <person name="Tarkowska D."/>
            <person name="Hromadova K."/>
            <person name="Freeman S."/>
            <person name="Maymon M."/>
            <person name="Elazar M."/>
            <person name="Youssef S.A."/>
            <person name="El-Shabrawy E.S.M."/>
            <person name="Shalaby A.B.A."/>
            <person name="Houterman P."/>
            <person name="Brock N.L."/>
            <person name="Burkhardt I."/>
            <person name="Tsavkelova E.A."/>
            <person name="Dickschat J.S."/>
            <person name="Galuszka P."/>
            <person name="Gueldener U."/>
            <person name="Tudzynski B."/>
        </authorList>
    </citation>
    <scope>NUCLEOTIDE SEQUENCE [LARGE SCALE GENOMIC DNA]</scope>
    <source>
        <strain evidence="4">ET1</strain>
    </source>
</reference>
<feature type="transmembrane region" description="Helical" evidence="2">
    <location>
        <begin position="43"/>
        <end position="65"/>
    </location>
</feature>
<dbReference type="RefSeq" id="XP_031081056.1">
    <property type="nucleotide sequence ID" value="XM_031230973.1"/>
</dbReference>
<feature type="transmembrane region" description="Helical" evidence="2">
    <location>
        <begin position="135"/>
        <end position="152"/>
    </location>
</feature>
<dbReference type="VEuPathDB" id="FungiDB:FPRO_05363"/>
<accession>A0A1L7VIQ5</accession>
<feature type="compositionally biased region" description="Basic and acidic residues" evidence="1">
    <location>
        <begin position="462"/>
        <end position="485"/>
    </location>
</feature>
<keyword evidence="2" id="KW-1133">Transmembrane helix</keyword>
<protein>
    <submittedName>
        <fullName evidence="3">Uncharacterized protein</fullName>
    </submittedName>
</protein>
<dbReference type="Proteomes" id="UP000183971">
    <property type="component" value="Unassembled WGS sequence"/>
</dbReference>
<sequence>MADNSTASALAGQWRNPAGFMSLLMIIGGPVIQSALAQLTGPSFVPICFSFGWVSYAFSTISVLVGDGRLMPPADYACKVINLENGYTRTNRSWIVGRLLRDLEKPLLNEALRVEVYEAVDPPRGKVVARGRSRWFGSGAILIQLGITIIPLKCFGDWGPLMITILGTCGAVITAALPQWRVEKLACRAKSAKRIAITTGNGSRHVIVILGNAGSLDIEDLAAGEGPRQPRSWNEVKWCVKYVDETGKEVKVSRTEAFKEYMKEKDIVTVWNGTWLGIWCFQWYKGKGGKPVPRARSKDVIESYMEKRKLREEARLFRSLPIGFWITRLLCGFLILLWAAVLISVMALKERVWYLVGVGTVGLVHNATTAAMSRTPESRGIHLKRQKMVFTGQKVMDVLMDLDTWEPGCGRSLLKEFFPAGLDVDKDRGETDWWEEKKRKDDEIRGGSREKSTKQNAQLEANCERKDKYDQERYKDENCGKRYDSEEIESPNVPSRGKRWGGIARRVRDAG</sequence>
<comment type="caution">
    <text evidence="3">The sequence shown here is derived from an EMBL/GenBank/DDBJ whole genome shotgun (WGS) entry which is preliminary data.</text>
</comment>
<feature type="compositionally biased region" description="Basic and acidic residues" evidence="1">
    <location>
        <begin position="438"/>
        <end position="453"/>
    </location>
</feature>
<organism evidence="3 4">
    <name type="scientific">Fusarium proliferatum (strain ET1)</name>
    <name type="common">Orchid endophyte fungus</name>
    <dbReference type="NCBI Taxonomy" id="1227346"/>
    <lineage>
        <taxon>Eukaryota</taxon>
        <taxon>Fungi</taxon>
        <taxon>Dikarya</taxon>
        <taxon>Ascomycota</taxon>
        <taxon>Pezizomycotina</taxon>
        <taxon>Sordariomycetes</taxon>
        <taxon>Hypocreomycetidae</taxon>
        <taxon>Hypocreales</taxon>
        <taxon>Nectriaceae</taxon>
        <taxon>Fusarium</taxon>
        <taxon>Fusarium fujikuroi species complex</taxon>
    </lineage>
</organism>
<keyword evidence="2" id="KW-0472">Membrane</keyword>